<dbReference type="EMBL" id="JAHJDP010000097">
    <property type="protein sequence ID" value="MBU2692610.1"/>
    <property type="molecule type" value="Genomic_DNA"/>
</dbReference>
<evidence type="ECO:0000256" key="2">
    <source>
        <dbReference type="ARBA" id="ARBA00022723"/>
    </source>
</evidence>
<keyword evidence="2" id="KW-0479">Metal-binding</keyword>
<dbReference type="InterPro" id="IPR051156">
    <property type="entry name" value="Mito/Outer_Membr_Metalloprot"/>
</dbReference>
<evidence type="ECO:0000313" key="9">
    <source>
        <dbReference type="EMBL" id="MBU2692610.1"/>
    </source>
</evidence>
<reference evidence="9" key="1">
    <citation type="submission" date="2021-05" db="EMBL/GenBank/DDBJ databases">
        <title>Energy efficiency and biological interactions define the core microbiome of deep oligotrophic groundwater.</title>
        <authorList>
            <person name="Mehrshad M."/>
            <person name="Lopez-Fernandez M."/>
            <person name="Bell E."/>
            <person name="Bernier-Latmani R."/>
            <person name="Bertilsson S."/>
            <person name="Dopson M."/>
        </authorList>
    </citation>
    <scope>NUCLEOTIDE SEQUENCE</scope>
    <source>
        <strain evidence="9">Modern_marine.mb.64</strain>
    </source>
</reference>
<dbReference type="PANTHER" id="PTHR22726">
    <property type="entry name" value="METALLOENDOPEPTIDASE OMA1"/>
    <property type="match status" value="1"/>
</dbReference>
<dbReference type="Pfam" id="PF01435">
    <property type="entry name" value="Peptidase_M48"/>
    <property type="match status" value="1"/>
</dbReference>
<evidence type="ECO:0000256" key="5">
    <source>
        <dbReference type="ARBA" id="ARBA00023049"/>
    </source>
</evidence>
<evidence type="ECO:0000256" key="7">
    <source>
        <dbReference type="SAM" id="Phobius"/>
    </source>
</evidence>
<dbReference type="PROSITE" id="PS51257">
    <property type="entry name" value="PROKAR_LIPOPROTEIN"/>
    <property type="match status" value="1"/>
</dbReference>
<evidence type="ECO:0000313" key="10">
    <source>
        <dbReference type="Proteomes" id="UP000777784"/>
    </source>
</evidence>
<protein>
    <submittedName>
        <fullName evidence="9">M48 family metallopeptidase</fullName>
    </submittedName>
</protein>
<evidence type="ECO:0000256" key="6">
    <source>
        <dbReference type="RuleBase" id="RU003983"/>
    </source>
</evidence>
<name>A0A948RXE0_UNCEI</name>
<evidence type="ECO:0000256" key="1">
    <source>
        <dbReference type="ARBA" id="ARBA00022670"/>
    </source>
</evidence>
<evidence type="ECO:0000259" key="8">
    <source>
        <dbReference type="Pfam" id="PF01435"/>
    </source>
</evidence>
<keyword evidence="1 6" id="KW-0645">Protease</keyword>
<dbReference type="CDD" id="cd07331">
    <property type="entry name" value="M48C_Oma1_like"/>
    <property type="match status" value="1"/>
</dbReference>
<comment type="cofactor">
    <cofactor evidence="6">
        <name>Zn(2+)</name>
        <dbReference type="ChEBI" id="CHEBI:29105"/>
    </cofactor>
    <text evidence="6">Binds 1 zinc ion per subunit.</text>
</comment>
<proteinExistence type="inferred from homology"/>
<organism evidence="9 10">
    <name type="scientific">Eiseniibacteriota bacterium</name>
    <dbReference type="NCBI Taxonomy" id="2212470"/>
    <lineage>
        <taxon>Bacteria</taxon>
        <taxon>Candidatus Eiseniibacteriota</taxon>
    </lineage>
</organism>
<dbReference type="Proteomes" id="UP000777784">
    <property type="component" value="Unassembled WGS sequence"/>
</dbReference>
<dbReference type="PANTHER" id="PTHR22726:SF1">
    <property type="entry name" value="METALLOENDOPEPTIDASE OMA1, MITOCHONDRIAL"/>
    <property type="match status" value="1"/>
</dbReference>
<evidence type="ECO:0000256" key="3">
    <source>
        <dbReference type="ARBA" id="ARBA00022801"/>
    </source>
</evidence>
<gene>
    <name evidence="9" type="ORF">KJ970_16975</name>
</gene>
<keyword evidence="7" id="KW-0812">Transmembrane</keyword>
<dbReference type="InterPro" id="IPR001915">
    <property type="entry name" value="Peptidase_M48"/>
</dbReference>
<keyword evidence="5 6" id="KW-0482">Metalloprotease</keyword>
<feature type="domain" description="Peptidase M48" evidence="8">
    <location>
        <begin position="70"/>
        <end position="255"/>
    </location>
</feature>
<feature type="transmembrane region" description="Helical" evidence="7">
    <location>
        <begin position="12"/>
        <end position="33"/>
    </location>
</feature>
<keyword evidence="4 6" id="KW-0862">Zinc</keyword>
<evidence type="ECO:0000256" key="4">
    <source>
        <dbReference type="ARBA" id="ARBA00022833"/>
    </source>
</evidence>
<keyword evidence="3 6" id="KW-0378">Hydrolase</keyword>
<dbReference type="Gene3D" id="3.30.2010.10">
    <property type="entry name" value="Metalloproteases ('zincins'), catalytic domain"/>
    <property type="match status" value="1"/>
</dbReference>
<comment type="similarity">
    <text evidence="6">Belongs to the peptidase M48 family.</text>
</comment>
<dbReference type="AlphaFoldDB" id="A0A948RXE0"/>
<dbReference type="GO" id="GO:0016020">
    <property type="term" value="C:membrane"/>
    <property type="evidence" value="ECO:0007669"/>
    <property type="project" value="TreeGrafter"/>
</dbReference>
<dbReference type="GO" id="GO:0004222">
    <property type="term" value="F:metalloendopeptidase activity"/>
    <property type="evidence" value="ECO:0007669"/>
    <property type="project" value="InterPro"/>
</dbReference>
<keyword evidence="7" id="KW-0472">Membrane</keyword>
<dbReference type="GO" id="GO:0046872">
    <property type="term" value="F:metal ion binding"/>
    <property type="evidence" value="ECO:0007669"/>
    <property type="project" value="UniProtKB-KW"/>
</dbReference>
<sequence>MKRENQLRTLYNLHWVALIVLMFMIAGCATVPVTGRRSLNLIPESQELALGLESYQQVLSESEIVKSGAEFEMVRRVGRKIAAASDRPGYEWEFSLIRDEATVNAFCLPGGKVAIYTGILPVAENEAGLATVMAHEIAHAIARHGGERMTDDLAFQIGGMGLEALLNEKSETTRSVVLAAYGIGGQVGILLPFSRAQESEADHIGLVYMAKAGYDPRESIRFWERMGKSAGGSAPPEWLSTHPSHGTRVEQLQKWMPEALTYYKPAP</sequence>
<keyword evidence="7" id="KW-1133">Transmembrane helix</keyword>
<accession>A0A948RXE0</accession>
<dbReference type="GO" id="GO:0051603">
    <property type="term" value="P:proteolysis involved in protein catabolic process"/>
    <property type="evidence" value="ECO:0007669"/>
    <property type="project" value="TreeGrafter"/>
</dbReference>
<comment type="caution">
    <text evidence="9">The sequence shown here is derived from an EMBL/GenBank/DDBJ whole genome shotgun (WGS) entry which is preliminary data.</text>
</comment>